<dbReference type="Gene3D" id="3.40.190.10">
    <property type="entry name" value="Periplasmic binding protein-like II"/>
    <property type="match status" value="2"/>
</dbReference>
<dbReference type="PANTHER" id="PTHR43649:SF33">
    <property type="entry name" value="POLYGALACTURONAN_RHAMNOGALACTURONAN-BINDING PROTEIN YTCQ"/>
    <property type="match status" value="1"/>
</dbReference>
<dbReference type="EMBL" id="JAHLFQ010000051">
    <property type="protein sequence ID" value="MBU3803640.1"/>
    <property type="molecule type" value="Genomic_DNA"/>
</dbReference>
<evidence type="ECO:0000256" key="5">
    <source>
        <dbReference type="ARBA" id="ARBA00023288"/>
    </source>
</evidence>
<evidence type="ECO:0000256" key="4">
    <source>
        <dbReference type="ARBA" id="ARBA00023139"/>
    </source>
</evidence>
<keyword evidence="1" id="KW-1003">Cell membrane</keyword>
<feature type="region of interest" description="Disordered" evidence="6">
    <location>
        <begin position="27"/>
        <end position="63"/>
    </location>
</feature>
<keyword evidence="4" id="KW-0564">Palmitate</keyword>
<dbReference type="Proteomes" id="UP000824229">
    <property type="component" value="Unassembled WGS sequence"/>
</dbReference>
<feature type="chain" id="PRO_5038572667" evidence="7">
    <location>
        <begin position="23"/>
        <end position="503"/>
    </location>
</feature>
<evidence type="ECO:0000256" key="1">
    <source>
        <dbReference type="ARBA" id="ARBA00022475"/>
    </source>
</evidence>
<protein>
    <submittedName>
        <fullName evidence="8">Extracellular solute-binding protein</fullName>
    </submittedName>
</protein>
<sequence length="503" mass="55642">MKMMKKVASTALVGLMVGSSLVGCGNSATTSTNDTQSPDKAPATESSTTPAADAAEANKEVSKPEKIHWMVHSGMNAENGSDQWVEEFEKKTGIDMELEMVSNNEYKTILELAFASGRVPNVFDLTGENLAIYVKQGAIRDLTDWVKNSDFYDRVDPGVWEAVELDGKIYAVPIEVPSAAVTYVRKDWLDRLGMDIPTTYDEFTAMLTAFKNDIPECTVPLTAPGLKVSMNLPEFFLGANPDFIKKDGKWVNGMLEPNMADALQRLQDAYKDGLIDLEVVTNTTSNCRDQWYSGSVGVFTYWGGNWGQTLTERLQVNVPEAEVVAIPPIEGAVYEYAVPTLLCISADTPEEEAEGIFKYFFEYMHDGGEGQVLFQSGVENLHWKQEGDKLVQLPTLSNPDETFRKAWITPWMSISPLEVTDKNLDLAQSVVDSLEIANTYAEQKSVYPVSDTLTKIKSDLTLVKENVIANVVMGNMSVEEGLNKYKEEASMLGADKVVEEMNQ</sequence>
<dbReference type="PANTHER" id="PTHR43649">
    <property type="entry name" value="ARABINOSE-BINDING PROTEIN-RELATED"/>
    <property type="match status" value="1"/>
</dbReference>
<keyword evidence="2 7" id="KW-0732">Signal</keyword>
<evidence type="ECO:0000256" key="7">
    <source>
        <dbReference type="SAM" id="SignalP"/>
    </source>
</evidence>
<dbReference type="InterPro" id="IPR006059">
    <property type="entry name" value="SBP"/>
</dbReference>
<dbReference type="SUPFAM" id="SSF53850">
    <property type="entry name" value="Periplasmic binding protein-like II"/>
    <property type="match status" value="1"/>
</dbReference>
<dbReference type="InterPro" id="IPR050490">
    <property type="entry name" value="Bact_solute-bd_prot1"/>
</dbReference>
<gene>
    <name evidence="8" type="ORF">H9872_02620</name>
</gene>
<keyword evidence="3" id="KW-0472">Membrane</keyword>
<evidence type="ECO:0000313" key="9">
    <source>
        <dbReference type="Proteomes" id="UP000824229"/>
    </source>
</evidence>
<feature type="compositionally biased region" description="Polar residues" evidence="6">
    <location>
        <begin position="27"/>
        <end position="38"/>
    </location>
</feature>
<comment type="caution">
    <text evidence="8">The sequence shown here is derived from an EMBL/GenBank/DDBJ whole genome shotgun (WGS) entry which is preliminary data.</text>
</comment>
<dbReference type="Pfam" id="PF01547">
    <property type="entry name" value="SBP_bac_1"/>
    <property type="match status" value="1"/>
</dbReference>
<name>A0A9E2KB54_9FIRM</name>
<proteinExistence type="predicted"/>
<feature type="signal peptide" evidence="7">
    <location>
        <begin position="1"/>
        <end position="22"/>
    </location>
</feature>
<evidence type="ECO:0000313" key="8">
    <source>
        <dbReference type="EMBL" id="MBU3803640.1"/>
    </source>
</evidence>
<reference evidence="8" key="2">
    <citation type="submission" date="2021-04" db="EMBL/GenBank/DDBJ databases">
        <authorList>
            <person name="Gilroy R."/>
        </authorList>
    </citation>
    <scope>NUCLEOTIDE SEQUENCE</scope>
    <source>
        <strain evidence="8">B5-657</strain>
    </source>
</reference>
<dbReference type="PROSITE" id="PS51257">
    <property type="entry name" value="PROKAR_LIPOPROTEIN"/>
    <property type="match status" value="1"/>
</dbReference>
<evidence type="ECO:0000256" key="6">
    <source>
        <dbReference type="SAM" id="MobiDB-lite"/>
    </source>
</evidence>
<evidence type="ECO:0000256" key="3">
    <source>
        <dbReference type="ARBA" id="ARBA00023136"/>
    </source>
</evidence>
<feature type="compositionally biased region" description="Low complexity" evidence="6">
    <location>
        <begin position="41"/>
        <end position="55"/>
    </location>
</feature>
<organism evidence="8 9">
    <name type="scientific">Candidatus Cellulosilyticum pullistercoris</name>
    <dbReference type="NCBI Taxonomy" id="2838521"/>
    <lineage>
        <taxon>Bacteria</taxon>
        <taxon>Bacillati</taxon>
        <taxon>Bacillota</taxon>
        <taxon>Clostridia</taxon>
        <taxon>Lachnospirales</taxon>
        <taxon>Cellulosilyticaceae</taxon>
        <taxon>Cellulosilyticum</taxon>
    </lineage>
</organism>
<keyword evidence="5" id="KW-0449">Lipoprotein</keyword>
<dbReference type="AlphaFoldDB" id="A0A9E2KB54"/>
<accession>A0A9E2KB54</accession>
<evidence type="ECO:0000256" key="2">
    <source>
        <dbReference type="ARBA" id="ARBA00022729"/>
    </source>
</evidence>
<reference evidence="8" key="1">
    <citation type="journal article" date="2021" name="PeerJ">
        <title>Extensive microbial diversity within the chicken gut microbiome revealed by metagenomics and culture.</title>
        <authorList>
            <person name="Gilroy R."/>
            <person name="Ravi A."/>
            <person name="Getino M."/>
            <person name="Pursley I."/>
            <person name="Horton D.L."/>
            <person name="Alikhan N.F."/>
            <person name="Baker D."/>
            <person name="Gharbi K."/>
            <person name="Hall N."/>
            <person name="Watson M."/>
            <person name="Adriaenssens E.M."/>
            <person name="Foster-Nyarko E."/>
            <person name="Jarju S."/>
            <person name="Secka A."/>
            <person name="Antonio M."/>
            <person name="Oren A."/>
            <person name="Chaudhuri R.R."/>
            <person name="La Ragione R."/>
            <person name="Hildebrand F."/>
            <person name="Pallen M.J."/>
        </authorList>
    </citation>
    <scope>NUCLEOTIDE SEQUENCE</scope>
    <source>
        <strain evidence="8">B5-657</strain>
    </source>
</reference>